<evidence type="ECO:0000256" key="1">
    <source>
        <dbReference type="ARBA" id="ARBA00022649"/>
    </source>
</evidence>
<dbReference type="EMBL" id="JAGETZ010000004">
    <property type="protein sequence ID" value="MBO2009808.1"/>
    <property type="molecule type" value="Genomic_DNA"/>
</dbReference>
<protein>
    <submittedName>
        <fullName evidence="2">Type II toxin-antitoxin system RelE/ParE family toxin</fullName>
    </submittedName>
</protein>
<proteinExistence type="predicted"/>
<dbReference type="Proteomes" id="UP000664369">
    <property type="component" value="Unassembled WGS sequence"/>
</dbReference>
<dbReference type="Gene3D" id="3.30.2310.20">
    <property type="entry name" value="RelE-like"/>
    <property type="match status" value="1"/>
</dbReference>
<sequence>MVIHYTTRFVHELDEQADYLAQYSTTRASLVVNSVFRQLDLLRQHPRMGRMVPEFGDETIRELLYRQYRIIYRLVSVERIDVLAFQTGLRPLQRPL</sequence>
<evidence type="ECO:0000313" key="2">
    <source>
        <dbReference type="EMBL" id="MBO2009808.1"/>
    </source>
</evidence>
<name>A0ABS3QEZ5_9BACT</name>
<gene>
    <name evidence="2" type="ORF">J4E00_12165</name>
</gene>
<keyword evidence="3" id="KW-1185">Reference proteome</keyword>
<dbReference type="InterPro" id="IPR035093">
    <property type="entry name" value="RelE/ParE_toxin_dom_sf"/>
</dbReference>
<keyword evidence="1" id="KW-1277">Toxin-antitoxin system</keyword>
<dbReference type="InterPro" id="IPR007712">
    <property type="entry name" value="RelE/ParE_toxin"/>
</dbReference>
<dbReference type="RefSeq" id="WP_208175419.1">
    <property type="nucleotide sequence ID" value="NZ_JAGETZ010000004.1"/>
</dbReference>
<accession>A0ABS3QEZ5</accession>
<dbReference type="Pfam" id="PF05016">
    <property type="entry name" value="ParE_toxin"/>
    <property type="match status" value="1"/>
</dbReference>
<reference evidence="2 3" key="1">
    <citation type="submission" date="2021-03" db="EMBL/GenBank/DDBJ databases">
        <authorList>
            <person name="Kim M.K."/>
        </authorList>
    </citation>
    <scope>NUCLEOTIDE SEQUENCE [LARGE SCALE GENOMIC DNA]</scope>
    <source>
        <strain evidence="2 3">BT442</strain>
    </source>
</reference>
<organism evidence="2 3">
    <name type="scientific">Hymenobacter negativus</name>
    <dbReference type="NCBI Taxonomy" id="2795026"/>
    <lineage>
        <taxon>Bacteria</taxon>
        <taxon>Pseudomonadati</taxon>
        <taxon>Bacteroidota</taxon>
        <taxon>Cytophagia</taxon>
        <taxon>Cytophagales</taxon>
        <taxon>Hymenobacteraceae</taxon>
        <taxon>Hymenobacter</taxon>
    </lineage>
</organism>
<comment type="caution">
    <text evidence="2">The sequence shown here is derived from an EMBL/GenBank/DDBJ whole genome shotgun (WGS) entry which is preliminary data.</text>
</comment>
<evidence type="ECO:0000313" key="3">
    <source>
        <dbReference type="Proteomes" id="UP000664369"/>
    </source>
</evidence>